<dbReference type="SUPFAM" id="SSF51430">
    <property type="entry name" value="NAD(P)-linked oxidoreductase"/>
    <property type="match status" value="1"/>
</dbReference>
<dbReference type="FunFam" id="3.20.20.100:FF:000006">
    <property type="entry name" value="Aldo-keto reductase family 1 member A1"/>
    <property type="match status" value="1"/>
</dbReference>
<evidence type="ECO:0000313" key="9">
    <source>
        <dbReference type="Proteomes" id="UP001162162"/>
    </source>
</evidence>
<dbReference type="Proteomes" id="UP001162162">
    <property type="component" value="Unassembled WGS sequence"/>
</dbReference>
<evidence type="ECO:0000256" key="5">
    <source>
        <dbReference type="PIRSR" id="PIRSR000097-2"/>
    </source>
</evidence>
<evidence type="ECO:0000256" key="1">
    <source>
        <dbReference type="ARBA" id="ARBA00007905"/>
    </source>
</evidence>
<dbReference type="EMBL" id="JAPWTK010000711">
    <property type="protein sequence ID" value="KAJ8936795.1"/>
    <property type="molecule type" value="Genomic_DNA"/>
</dbReference>
<dbReference type="InterPro" id="IPR018170">
    <property type="entry name" value="Aldo/ket_reductase_CS"/>
</dbReference>
<dbReference type="PANTHER" id="PTHR11732">
    <property type="entry name" value="ALDO/KETO REDUCTASE"/>
    <property type="match status" value="1"/>
</dbReference>
<feature type="active site" description="Proton donor" evidence="4">
    <location>
        <position position="51"/>
    </location>
</feature>
<dbReference type="Pfam" id="PF00248">
    <property type="entry name" value="Aldo_ket_red"/>
    <property type="match status" value="1"/>
</dbReference>
<dbReference type="PRINTS" id="PR00069">
    <property type="entry name" value="ALDKETRDTASE"/>
</dbReference>
<dbReference type="InterPro" id="IPR023210">
    <property type="entry name" value="NADP_OxRdtase_dom"/>
</dbReference>
<dbReference type="PROSITE" id="PS00063">
    <property type="entry name" value="ALDOKETO_REDUCTASE_3"/>
    <property type="match status" value="1"/>
</dbReference>
<accession>A0AAV8XCQ3</accession>
<evidence type="ECO:0000256" key="3">
    <source>
        <dbReference type="ARBA" id="ARBA00023002"/>
    </source>
</evidence>
<keyword evidence="3" id="KW-0560">Oxidoreductase</keyword>
<comment type="similarity">
    <text evidence="1">Belongs to the aldo/keto reductase family.</text>
</comment>
<name>A0AAV8XCQ3_9CUCU</name>
<evidence type="ECO:0000313" key="8">
    <source>
        <dbReference type="EMBL" id="KAJ8936795.1"/>
    </source>
</evidence>
<reference evidence="8" key="1">
    <citation type="journal article" date="2023" name="Insect Mol. Biol.">
        <title>Genome sequencing provides insights into the evolution of gene families encoding plant cell wall-degrading enzymes in longhorned beetles.</title>
        <authorList>
            <person name="Shin N.R."/>
            <person name="Okamura Y."/>
            <person name="Kirsch R."/>
            <person name="Pauchet Y."/>
        </authorList>
    </citation>
    <scope>NUCLEOTIDE SEQUENCE</scope>
    <source>
        <strain evidence="8">AMC_N1</strain>
    </source>
</reference>
<dbReference type="AlphaFoldDB" id="A0AAV8XCQ3"/>
<feature type="domain" description="NADP-dependent oxidoreductase" evidence="7">
    <location>
        <begin position="17"/>
        <end position="296"/>
    </location>
</feature>
<dbReference type="GO" id="GO:0016491">
    <property type="term" value="F:oxidoreductase activity"/>
    <property type="evidence" value="ECO:0007669"/>
    <property type="project" value="UniProtKB-KW"/>
</dbReference>
<dbReference type="PROSITE" id="PS00062">
    <property type="entry name" value="ALDOKETO_REDUCTASE_2"/>
    <property type="match status" value="1"/>
</dbReference>
<protein>
    <recommendedName>
        <fullName evidence="7">NADP-dependent oxidoreductase domain-containing protein</fullName>
    </recommendedName>
</protein>
<dbReference type="PROSITE" id="PS00798">
    <property type="entry name" value="ALDOKETO_REDUCTASE_1"/>
    <property type="match status" value="1"/>
</dbReference>
<evidence type="ECO:0000259" key="7">
    <source>
        <dbReference type="Pfam" id="PF00248"/>
    </source>
</evidence>
<proteinExistence type="inferred from homology"/>
<dbReference type="InterPro" id="IPR020471">
    <property type="entry name" value="AKR"/>
</dbReference>
<organism evidence="8 9">
    <name type="scientific">Aromia moschata</name>
    <dbReference type="NCBI Taxonomy" id="1265417"/>
    <lineage>
        <taxon>Eukaryota</taxon>
        <taxon>Metazoa</taxon>
        <taxon>Ecdysozoa</taxon>
        <taxon>Arthropoda</taxon>
        <taxon>Hexapoda</taxon>
        <taxon>Insecta</taxon>
        <taxon>Pterygota</taxon>
        <taxon>Neoptera</taxon>
        <taxon>Endopterygota</taxon>
        <taxon>Coleoptera</taxon>
        <taxon>Polyphaga</taxon>
        <taxon>Cucujiformia</taxon>
        <taxon>Chrysomeloidea</taxon>
        <taxon>Cerambycidae</taxon>
        <taxon>Cerambycinae</taxon>
        <taxon>Callichromatini</taxon>
        <taxon>Aromia</taxon>
    </lineage>
</organism>
<comment type="caution">
    <text evidence="8">The sequence shown here is derived from an EMBL/GenBank/DDBJ whole genome shotgun (WGS) entry which is preliminary data.</text>
</comment>
<evidence type="ECO:0000256" key="6">
    <source>
        <dbReference type="PIRSR" id="PIRSR000097-3"/>
    </source>
</evidence>
<feature type="binding site" evidence="5">
    <location>
        <position position="113"/>
    </location>
    <ligand>
        <name>substrate</name>
    </ligand>
</feature>
<dbReference type="Gene3D" id="3.20.20.100">
    <property type="entry name" value="NADP-dependent oxidoreductase domain"/>
    <property type="match status" value="1"/>
</dbReference>
<gene>
    <name evidence="8" type="ORF">NQ318_021937</name>
</gene>
<keyword evidence="2" id="KW-0521">NADP</keyword>
<dbReference type="PIRSF" id="PIRSF000097">
    <property type="entry name" value="AKR"/>
    <property type="match status" value="1"/>
</dbReference>
<evidence type="ECO:0000256" key="4">
    <source>
        <dbReference type="PIRSR" id="PIRSR000097-1"/>
    </source>
</evidence>
<keyword evidence="9" id="KW-1185">Reference proteome</keyword>
<sequence>MAKIFLDMPGGLKMPAVGLGTWEATDEAELETALKNALEVGYRHIDTAFAYHNEGVVGRVLNQWISSGKLKREDIFVTTKLPMHAVHQDKVEEFMKKSLENLQLSYVDLYLIHFPIGINPSEGPPSFENLKGEDTDHLAIWKKMEEQVDAGRTKTIGLSNFNVRQIERISKSARIKPACLQVELHVYLQQRDLVQYCQKNNIVVVAYSPLGSPGYNKFAEKVGMPTKDLPDMLHDPVIKRIADKHKKTNAQVMLRYLLQRNIAAIPKSVTPARLKENIDVFDFVLDAADMTPLDNLEAGEDARVCDFKIMKGLISHPEWPYPK</sequence>
<feature type="site" description="Lowers pKa of active site Tyr" evidence="6">
    <location>
        <position position="80"/>
    </location>
</feature>
<dbReference type="InterPro" id="IPR036812">
    <property type="entry name" value="NAD(P)_OxRdtase_dom_sf"/>
</dbReference>
<evidence type="ECO:0000256" key="2">
    <source>
        <dbReference type="ARBA" id="ARBA00022857"/>
    </source>
</evidence>